<evidence type="ECO:0000313" key="3">
    <source>
        <dbReference type="Proteomes" id="UP001258017"/>
    </source>
</evidence>
<accession>A0AAD9VLD9</accession>
<gene>
    <name evidence="2" type="ORF">KPH14_012193</name>
</gene>
<dbReference type="InterPro" id="IPR004875">
    <property type="entry name" value="DDE_SF_endonuclease_dom"/>
</dbReference>
<name>A0AAD9VLD9_9HYME</name>
<dbReference type="GO" id="GO:0005634">
    <property type="term" value="C:nucleus"/>
    <property type="evidence" value="ECO:0007669"/>
    <property type="project" value="TreeGrafter"/>
</dbReference>
<organism evidence="2 3">
    <name type="scientific">Odynerus spinipes</name>
    <dbReference type="NCBI Taxonomy" id="1348599"/>
    <lineage>
        <taxon>Eukaryota</taxon>
        <taxon>Metazoa</taxon>
        <taxon>Ecdysozoa</taxon>
        <taxon>Arthropoda</taxon>
        <taxon>Hexapoda</taxon>
        <taxon>Insecta</taxon>
        <taxon>Pterygota</taxon>
        <taxon>Neoptera</taxon>
        <taxon>Endopterygota</taxon>
        <taxon>Hymenoptera</taxon>
        <taxon>Apocrita</taxon>
        <taxon>Aculeata</taxon>
        <taxon>Vespoidea</taxon>
        <taxon>Vespidae</taxon>
        <taxon>Eumeninae</taxon>
        <taxon>Odynerus</taxon>
    </lineage>
</organism>
<proteinExistence type="predicted"/>
<dbReference type="PANTHER" id="PTHR19303">
    <property type="entry name" value="TRANSPOSON"/>
    <property type="match status" value="1"/>
</dbReference>
<reference evidence="2" key="1">
    <citation type="submission" date="2021-08" db="EMBL/GenBank/DDBJ databases">
        <authorList>
            <person name="Misof B."/>
            <person name="Oliver O."/>
            <person name="Podsiadlowski L."/>
            <person name="Donath A."/>
            <person name="Peters R."/>
            <person name="Mayer C."/>
            <person name="Rust J."/>
            <person name="Gunkel S."/>
            <person name="Lesny P."/>
            <person name="Martin S."/>
            <person name="Oeyen J.P."/>
            <person name="Petersen M."/>
            <person name="Panagiotis P."/>
            <person name="Wilbrandt J."/>
            <person name="Tanja T."/>
        </authorList>
    </citation>
    <scope>NUCLEOTIDE SEQUENCE</scope>
    <source>
        <strain evidence="2">GBR_01_08_01A</strain>
        <tissue evidence="2">Thorax + abdomen</tissue>
    </source>
</reference>
<dbReference type="GO" id="GO:0003677">
    <property type="term" value="F:DNA binding"/>
    <property type="evidence" value="ECO:0007669"/>
    <property type="project" value="TreeGrafter"/>
</dbReference>
<dbReference type="Proteomes" id="UP001258017">
    <property type="component" value="Unassembled WGS sequence"/>
</dbReference>
<dbReference type="InterPro" id="IPR050863">
    <property type="entry name" value="CenT-Element_Derived"/>
</dbReference>
<dbReference type="EMBL" id="JAIFRP010000151">
    <property type="protein sequence ID" value="KAK2578838.1"/>
    <property type="molecule type" value="Genomic_DNA"/>
</dbReference>
<dbReference type="PANTHER" id="PTHR19303:SF73">
    <property type="entry name" value="PROTEIN PDC2"/>
    <property type="match status" value="1"/>
</dbReference>
<protein>
    <recommendedName>
        <fullName evidence="1">DDE-1 domain-containing protein</fullName>
    </recommendedName>
</protein>
<sequence>MTKSVFAEWFHKKFVPLVDTFHKKQKLPNKALLLLDNCPGQPNEDDLKSKNSFIRVMFLPRNVTPLLQPMGQNVIQTVKMQYKKKPAVQDFVYRLQCDQILKRNQFKEYGLLSCKCLGKQQYKKKAAQNEKHDDEESIGGELNQLRDTIAEKLVDTADDLTTDDVSKWLAGGEEENNQFLTDDDIIEEVMTEEEKEEEDEEEAMDSFTTSIIWAEENGVSASDILFFQVGLNPRVTCYLTWSMGMLTNWLAYRVRGLGFRVIYAGS</sequence>
<feature type="domain" description="DDE-1" evidence="1">
    <location>
        <begin position="1"/>
        <end position="85"/>
    </location>
</feature>
<dbReference type="Pfam" id="PF03184">
    <property type="entry name" value="DDE_1"/>
    <property type="match status" value="1"/>
</dbReference>
<reference evidence="2" key="2">
    <citation type="journal article" date="2023" name="Commun. Biol.">
        <title>Intrasexual cuticular hydrocarbon dimorphism in a wasp sheds light on hydrocarbon biosynthesis genes in Hymenoptera.</title>
        <authorList>
            <person name="Moris V.C."/>
            <person name="Podsiadlowski L."/>
            <person name="Martin S."/>
            <person name="Oeyen J.P."/>
            <person name="Donath A."/>
            <person name="Petersen M."/>
            <person name="Wilbrandt J."/>
            <person name="Misof B."/>
            <person name="Liedtke D."/>
            <person name="Thamm M."/>
            <person name="Scheiner R."/>
            <person name="Schmitt T."/>
            <person name="Niehuis O."/>
        </authorList>
    </citation>
    <scope>NUCLEOTIDE SEQUENCE</scope>
    <source>
        <strain evidence="2">GBR_01_08_01A</strain>
    </source>
</reference>
<keyword evidence="3" id="KW-1185">Reference proteome</keyword>
<evidence type="ECO:0000259" key="1">
    <source>
        <dbReference type="Pfam" id="PF03184"/>
    </source>
</evidence>
<dbReference type="AlphaFoldDB" id="A0AAD9VLD9"/>
<evidence type="ECO:0000313" key="2">
    <source>
        <dbReference type="EMBL" id="KAK2578838.1"/>
    </source>
</evidence>
<comment type="caution">
    <text evidence="2">The sequence shown here is derived from an EMBL/GenBank/DDBJ whole genome shotgun (WGS) entry which is preliminary data.</text>
</comment>